<reference evidence="7 8" key="1">
    <citation type="submission" date="2020-10" db="EMBL/GenBank/DDBJ databases">
        <title>Sequencing the genomes of 1000 actinobacteria strains.</title>
        <authorList>
            <person name="Klenk H.-P."/>
        </authorList>
    </citation>
    <scope>NUCLEOTIDE SEQUENCE [LARGE SCALE GENOMIC DNA]</scope>
    <source>
        <strain evidence="7 8">DSM 46661</strain>
    </source>
</reference>
<dbReference type="Pfam" id="PF04542">
    <property type="entry name" value="Sigma70_r2"/>
    <property type="match status" value="1"/>
</dbReference>
<dbReference type="InterPro" id="IPR014284">
    <property type="entry name" value="RNA_pol_sigma-70_dom"/>
</dbReference>
<dbReference type="PANTHER" id="PTHR43133:SF8">
    <property type="entry name" value="RNA POLYMERASE SIGMA FACTOR HI_1459-RELATED"/>
    <property type="match status" value="1"/>
</dbReference>
<dbReference type="SUPFAM" id="SSF88659">
    <property type="entry name" value="Sigma3 and sigma4 domains of RNA polymerase sigma factors"/>
    <property type="match status" value="1"/>
</dbReference>
<evidence type="ECO:0000259" key="6">
    <source>
        <dbReference type="Pfam" id="PF04542"/>
    </source>
</evidence>
<evidence type="ECO:0000256" key="4">
    <source>
        <dbReference type="ARBA" id="ARBA00023125"/>
    </source>
</evidence>
<accession>A0ABR9LIR4</accession>
<keyword evidence="4" id="KW-0238">DNA-binding</keyword>
<dbReference type="Gene3D" id="1.10.1740.10">
    <property type="match status" value="1"/>
</dbReference>
<comment type="similarity">
    <text evidence="1">Belongs to the sigma-70 factor family. ECF subfamily.</text>
</comment>
<dbReference type="InterPro" id="IPR007627">
    <property type="entry name" value="RNA_pol_sigma70_r2"/>
</dbReference>
<evidence type="ECO:0000313" key="7">
    <source>
        <dbReference type="EMBL" id="MBE1580554.1"/>
    </source>
</evidence>
<dbReference type="SUPFAM" id="SSF88946">
    <property type="entry name" value="Sigma2 domain of RNA polymerase sigma factors"/>
    <property type="match status" value="1"/>
</dbReference>
<dbReference type="NCBIfam" id="TIGR02937">
    <property type="entry name" value="sigma70-ECF"/>
    <property type="match status" value="1"/>
</dbReference>
<dbReference type="EMBL" id="JADBEJ010000007">
    <property type="protein sequence ID" value="MBE1580554.1"/>
    <property type="molecule type" value="Genomic_DNA"/>
</dbReference>
<dbReference type="InterPro" id="IPR013324">
    <property type="entry name" value="RNA_pol_sigma_r3/r4-like"/>
</dbReference>
<keyword evidence="5" id="KW-0804">Transcription</keyword>
<evidence type="ECO:0000256" key="1">
    <source>
        <dbReference type="ARBA" id="ARBA00010641"/>
    </source>
</evidence>
<dbReference type="InterPro" id="IPR013325">
    <property type="entry name" value="RNA_pol_sigma_r2"/>
</dbReference>
<feature type="domain" description="RNA polymerase sigma-70 region 2" evidence="6">
    <location>
        <begin position="38"/>
        <end position="102"/>
    </location>
</feature>
<dbReference type="RefSeq" id="WP_192747110.1">
    <property type="nucleotide sequence ID" value="NZ_JADBEJ010000007.1"/>
</dbReference>
<evidence type="ECO:0000256" key="5">
    <source>
        <dbReference type="ARBA" id="ARBA00023163"/>
    </source>
</evidence>
<keyword evidence="2" id="KW-0805">Transcription regulation</keyword>
<dbReference type="Gene3D" id="1.10.10.10">
    <property type="entry name" value="Winged helix-like DNA-binding domain superfamily/Winged helix DNA-binding domain"/>
    <property type="match status" value="1"/>
</dbReference>
<evidence type="ECO:0000313" key="8">
    <source>
        <dbReference type="Proteomes" id="UP000656548"/>
    </source>
</evidence>
<organism evidence="7 8">
    <name type="scientific">Amycolatopsis roodepoortensis</name>
    <dbReference type="NCBI Taxonomy" id="700274"/>
    <lineage>
        <taxon>Bacteria</taxon>
        <taxon>Bacillati</taxon>
        <taxon>Actinomycetota</taxon>
        <taxon>Actinomycetes</taxon>
        <taxon>Pseudonocardiales</taxon>
        <taxon>Pseudonocardiaceae</taxon>
        <taxon>Amycolatopsis</taxon>
    </lineage>
</organism>
<dbReference type="InterPro" id="IPR036388">
    <property type="entry name" value="WH-like_DNA-bd_sf"/>
</dbReference>
<dbReference type="InterPro" id="IPR039425">
    <property type="entry name" value="RNA_pol_sigma-70-like"/>
</dbReference>
<sequence>MTKTYLDDPACIIERSTSKDMDLIAAVRAGDSEAYGILFQRHHAAALRYARKHTRSCVVAEDAVMDAFIAIFLVLQGQNGPRKKFRRYLFRTVRNAVGLNWRDGRHLLLVPSTEDVLHGASPSPETIVHDRADAVEQRERADAALSQLPDRWRQVLHLTTIAKRPIGEVAKIFGLSPNATSALAGRARRGYRERFRALSDDAA</sequence>
<dbReference type="PANTHER" id="PTHR43133">
    <property type="entry name" value="RNA POLYMERASE ECF-TYPE SIGMA FACTO"/>
    <property type="match status" value="1"/>
</dbReference>
<keyword evidence="8" id="KW-1185">Reference proteome</keyword>
<name>A0ABR9LIR4_9PSEU</name>
<protein>
    <submittedName>
        <fullName evidence="7">RNA polymerase sigma factor (Sigma-70 family)</fullName>
    </submittedName>
</protein>
<gene>
    <name evidence="7" type="ORF">H4W30_007635</name>
</gene>
<evidence type="ECO:0000256" key="3">
    <source>
        <dbReference type="ARBA" id="ARBA00023082"/>
    </source>
</evidence>
<comment type="caution">
    <text evidence="7">The sequence shown here is derived from an EMBL/GenBank/DDBJ whole genome shotgun (WGS) entry which is preliminary data.</text>
</comment>
<dbReference type="Proteomes" id="UP000656548">
    <property type="component" value="Unassembled WGS sequence"/>
</dbReference>
<evidence type="ECO:0000256" key="2">
    <source>
        <dbReference type="ARBA" id="ARBA00023015"/>
    </source>
</evidence>
<proteinExistence type="inferred from homology"/>
<keyword evidence="3" id="KW-0731">Sigma factor</keyword>